<dbReference type="Proteomes" id="UP001292094">
    <property type="component" value="Unassembled WGS sequence"/>
</dbReference>
<feature type="region of interest" description="Disordered" evidence="1">
    <location>
        <begin position="36"/>
        <end position="69"/>
    </location>
</feature>
<evidence type="ECO:0000313" key="2">
    <source>
        <dbReference type="EMBL" id="KAK4298024.1"/>
    </source>
</evidence>
<proteinExistence type="predicted"/>
<comment type="caution">
    <text evidence="2">The sequence shown here is derived from an EMBL/GenBank/DDBJ whole genome shotgun (WGS) entry which is preliminary data.</text>
</comment>
<gene>
    <name evidence="2" type="ORF">Pmani_029595</name>
</gene>
<dbReference type="AlphaFoldDB" id="A0AAE1TWT5"/>
<name>A0AAE1TWT5_9EUCA</name>
<organism evidence="2 3">
    <name type="scientific">Petrolisthes manimaculis</name>
    <dbReference type="NCBI Taxonomy" id="1843537"/>
    <lineage>
        <taxon>Eukaryota</taxon>
        <taxon>Metazoa</taxon>
        <taxon>Ecdysozoa</taxon>
        <taxon>Arthropoda</taxon>
        <taxon>Crustacea</taxon>
        <taxon>Multicrustacea</taxon>
        <taxon>Malacostraca</taxon>
        <taxon>Eumalacostraca</taxon>
        <taxon>Eucarida</taxon>
        <taxon>Decapoda</taxon>
        <taxon>Pleocyemata</taxon>
        <taxon>Anomura</taxon>
        <taxon>Galatheoidea</taxon>
        <taxon>Porcellanidae</taxon>
        <taxon>Petrolisthes</taxon>
    </lineage>
</organism>
<evidence type="ECO:0000256" key="1">
    <source>
        <dbReference type="SAM" id="MobiDB-lite"/>
    </source>
</evidence>
<sequence length="90" mass="10017">MYPPHAMPLHLKPPPPPASFHQKHQGVRYCKMTVAAQTRHHQRSPQSRSLVVLSSTTDGHNPTPSSLVPPTLLIELDLRCSPKMHIQSQG</sequence>
<feature type="compositionally biased region" description="Polar residues" evidence="1">
    <location>
        <begin position="44"/>
        <end position="60"/>
    </location>
</feature>
<keyword evidence="3" id="KW-1185">Reference proteome</keyword>
<feature type="region of interest" description="Disordered" evidence="1">
    <location>
        <begin position="1"/>
        <end position="23"/>
    </location>
</feature>
<reference evidence="2" key="1">
    <citation type="submission" date="2023-11" db="EMBL/GenBank/DDBJ databases">
        <title>Genome assemblies of two species of porcelain crab, Petrolisthes cinctipes and Petrolisthes manimaculis (Anomura: Porcellanidae).</title>
        <authorList>
            <person name="Angst P."/>
        </authorList>
    </citation>
    <scope>NUCLEOTIDE SEQUENCE</scope>
    <source>
        <strain evidence="2">PB745_02</strain>
        <tissue evidence="2">Gill</tissue>
    </source>
</reference>
<accession>A0AAE1TWT5</accession>
<protein>
    <submittedName>
        <fullName evidence="2">Uncharacterized protein</fullName>
    </submittedName>
</protein>
<feature type="compositionally biased region" description="Pro residues" evidence="1">
    <location>
        <begin position="1"/>
        <end position="18"/>
    </location>
</feature>
<evidence type="ECO:0000313" key="3">
    <source>
        <dbReference type="Proteomes" id="UP001292094"/>
    </source>
</evidence>
<dbReference type="EMBL" id="JAWZYT010003519">
    <property type="protein sequence ID" value="KAK4298024.1"/>
    <property type="molecule type" value="Genomic_DNA"/>
</dbReference>